<keyword evidence="2" id="KW-1185">Reference proteome</keyword>
<sequence length="77" mass="8870">MEDNSANRIVPDFTKQDAKTFAQFDKQIITPDLIRDHANQLLRPSSNISHQEITCQLLKKVEKLDFQQLAYPEVLTA</sequence>
<dbReference type="EMBL" id="FRBL01000007">
    <property type="protein sequence ID" value="SHM26560.1"/>
    <property type="molecule type" value="Genomic_DNA"/>
</dbReference>
<protein>
    <submittedName>
        <fullName evidence="1">Uncharacterized protein</fullName>
    </submittedName>
</protein>
<dbReference type="AlphaFoldDB" id="A0A1M7HDK8"/>
<organism evidence="1 2">
    <name type="scientific">Chitinophaga jiangningensis</name>
    <dbReference type="NCBI Taxonomy" id="1419482"/>
    <lineage>
        <taxon>Bacteria</taxon>
        <taxon>Pseudomonadati</taxon>
        <taxon>Bacteroidota</taxon>
        <taxon>Chitinophagia</taxon>
        <taxon>Chitinophagales</taxon>
        <taxon>Chitinophagaceae</taxon>
        <taxon>Chitinophaga</taxon>
    </lineage>
</organism>
<evidence type="ECO:0000313" key="2">
    <source>
        <dbReference type="Proteomes" id="UP000184420"/>
    </source>
</evidence>
<name>A0A1M7HDK8_9BACT</name>
<reference evidence="1 2" key="1">
    <citation type="submission" date="2016-11" db="EMBL/GenBank/DDBJ databases">
        <authorList>
            <person name="Jaros S."/>
            <person name="Januszkiewicz K."/>
            <person name="Wedrychowicz H."/>
        </authorList>
    </citation>
    <scope>NUCLEOTIDE SEQUENCE [LARGE SCALE GENOMIC DNA]</scope>
    <source>
        <strain evidence="1 2">DSM 27406</strain>
    </source>
</reference>
<dbReference type="STRING" id="1419482.SAMN05444266_107194"/>
<proteinExistence type="predicted"/>
<accession>A0A1M7HDK8</accession>
<evidence type="ECO:0000313" key="1">
    <source>
        <dbReference type="EMBL" id="SHM26560.1"/>
    </source>
</evidence>
<dbReference type="Proteomes" id="UP000184420">
    <property type="component" value="Unassembled WGS sequence"/>
</dbReference>
<gene>
    <name evidence="1" type="ORF">SAMN05444266_107194</name>
</gene>